<dbReference type="InterPro" id="IPR027640">
    <property type="entry name" value="Kinesin-like_fam"/>
</dbReference>
<dbReference type="GO" id="GO:0007052">
    <property type="term" value="P:mitotic spindle organization"/>
    <property type="evidence" value="ECO:0007669"/>
    <property type="project" value="TreeGrafter"/>
</dbReference>
<protein>
    <submittedName>
        <fullName evidence="5">Kinesin-domain-containing protein</fullName>
    </submittedName>
</protein>
<gene>
    <name evidence="5" type="ORF">FISHEDRAFT_23175</name>
</gene>
<dbReference type="Pfam" id="PF00225">
    <property type="entry name" value="Kinesin"/>
    <property type="match status" value="1"/>
</dbReference>
<evidence type="ECO:0000256" key="1">
    <source>
        <dbReference type="PROSITE-ProRule" id="PRU00283"/>
    </source>
</evidence>
<dbReference type="PANTHER" id="PTHR47969">
    <property type="entry name" value="CHROMOSOME-ASSOCIATED KINESIN KIF4A-RELATED"/>
    <property type="match status" value="1"/>
</dbReference>
<dbReference type="SMART" id="SM00129">
    <property type="entry name" value="KISc"/>
    <property type="match status" value="1"/>
</dbReference>
<feature type="region of interest" description="Disordered" evidence="3">
    <location>
        <begin position="329"/>
        <end position="349"/>
    </location>
</feature>
<keyword evidence="1" id="KW-0547">Nucleotide-binding</keyword>
<keyword evidence="1" id="KW-0067">ATP-binding</keyword>
<dbReference type="GO" id="GO:0005875">
    <property type="term" value="C:microtubule associated complex"/>
    <property type="evidence" value="ECO:0007669"/>
    <property type="project" value="TreeGrafter"/>
</dbReference>
<feature type="non-terminal residue" evidence="5">
    <location>
        <position position="592"/>
    </location>
</feature>
<comment type="similarity">
    <text evidence="1">Belongs to the TRAFAC class myosin-kinesin ATPase superfamily. Kinesin family.</text>
</comment>
<dbReference type="GO" id="GO:0007018">
    <property type="term" value="P:microtubule-based movement"/>
    <property type="evidence" value="ECO:0007669"/>
    <property type="project" value="InterPro"/>
</dbReference>
<dbReference type="InterPro" id="IPR027417">
    <property type="entry name" value="P-loop_NTPase"/>
</dbReference>
<dbReference type="EMBL" id="KN881813">
    <property type="protein sequence ID" value="KIY48777.1"/>
    <property type="molecule type" value="Genomic_DNA"/>
</dbReference>
<evidence type="ECO:0000256" key="3">
    <source>
        <dbReference type="SAM" id="MobiDB-lite"/>
    </source>
</evidence>
<feature type="non-terminal residue" evidence="5">
    <location>
        <position position="1"/>
    </location>
</feature>
<keyword evidence="1" id="KW-0505">Motor protein</keyword>
<dbReference type="Proteomes" id="UP000054144">
    <property type="component" value="Unassembled WGS sequence"/>
</dbReference>
<reference evidence="5 6" key="1">
    <citation type="journal article" date="2015" name="Fungal Genet. Biol.">
        <title>Evolution of novel wood decay mechanisms in Agaricales revealed by the genome sequences of Fistulina hepatica and Cylindrobasidium torrendii.</title>
        <authorList>
            <person name="Floudas D."/>
            <person name="Held B.W."/>
            <person name="Riley R."/>
            <person name="Nagy L.G."/>
            <person name="Koehler G."/>
            <person name="Ransdell A.S."/>
            <person name="Younus H."/>
            <person name="Chow J."/>
            <person name="Chiniquy J."/>
            <person name="Lipzen A."/>
            <person name="Tritt A."/>
            <person name="Sun H."/>
            <person name="Haridas S."/>
            <person name="LaButti K."/>
            <person name="Ohm R.A."/>
            <person name="Kues U."/>
            <person name="Blanchette R.A."/>
            <person name="Grigoriev I.V."/>
            <person name="Minto R.E."/>
            <person name="Hibbett D.S."/>
        </authorList>
    </citation>
    <scope>NUCLEOTIDE SEQUENCE [LARGE SCALE GENOMIC DNA]</scope>
    <source>
        <strain evidence="5 6">ATCC 64428</strain>
    </source>
</reference>
<evidence type="ECO:0000313" key="6">
    <source>
        <dbReference type="Proteomes" id="UP000054144"/>
    </source>
</evidence>
<dbReference type="InterPro" id="IPR001752">
    <property type="entry name" value="Kinesin_motor_dom"/>
</dbReference>
<dbReference type="InterPro" id="IPR036961">
    <property type="entry name" value="Kinesin_motor_dom_sf"/>
</dbReference>
<keyword evidence="2" id="KW-0175">Coiled coil</keyword>
<keyword evidence="6" id="KW-1185">Reference proteome</keyword>
<dbReference type="Gene3D" id="3.40.850.10">
    <property type="entry name" value="Kinesin motor domain"/>
    <property type="match status" value="1"/>
</dbReference>
<evidence type="ECO:0000256" key="2">
    <source>
        <dbReference type="SAM" id="Coils"/>
    </source>
</evidence>
<dbReference type="AlphaFoldDB" id="A0A0D7ACP1"/>
<feature type="region of interest" description="Disordered" evidence="3">
    <location>
        <begin position="407"/>
        <end position="440"/>
    </location>
</feature>
<dbReference type="GO" id="GO:0051231">
    <property type="term" value="P:spindle elongation"/>
    <property type="evidence" value="ECO:0007669"/>
    <property type="project" value="TreeGrafter"/>
</dbReference>
<feature type="binding site" evidence="1">
    <location>
        <begin position="86"/>
        <end position="93"/>
    </location>
    <ligand>
        <name>ATP</name>
        <dbReference type="ChEBI" id="CHEBI:30616"/>
    </ligand>
</feature>
<dbReference type="GO" id="GO:0008017">
    <property type="term" value="F:microtubule binding"/>
    <property type="evidence" value="ECO:0007669"/>
    <property type="project" value="InterPro"/>
</dbReference>
<feature type="domain" description="Kinesin motor" evidence="4">
    <location>
        <begin position="1"/>
        <end position="322"/>
    </location>
</feature>
<dbReference type="GO" id="GO:0005524">
    <property type="term" value="F:ATP binding"/>
    <property type="evidence" value="ECO:0007669"/>
    <property type="project" value="UniProtKB-UniRule"/>
</dbReference>
<dbReference type="SUPFAM" id="SSF52540">
    <property type="entry name" value="P-loop containing nucleoside triphosphate hydrolases"/>
    <property type="match status" value="1"/>
</dbReference>
<organism evidence="5 6">
    <name type="scientific">Fistulina hepatica ATCC 64428</name>
    <dbReference type="NCBI Taxonomy" id="1128425"/>
    <lineage>
        <taxon>Eukaryota</taxon>
        <taxon>Fungi</taxon>
        <taxon>Dikarya</taxon>
        <taxon>Basidiomycota</taxon>
        <taxon>Agaricomycotina</taxon>
        <taxon>Agaricomycetes</taxon>
        <taxon>Agaricomycetidae</taxon>
        <taxon>Agaricales</taxon>
        <taxon>Fistulinaceae</taxon>
        <taxon>Fistulina</taxon>
    </lineage>
</organism>
<dbReference type="OrthoDB" id="3176171at2759"/>
<dbReference type="CDD" id="cd00106">
    <property type="entry name" value="KISc"/>
    <property type="match status" value="1"/>
</dbReference>
<proteinExistence type="inferred from homology"/>
<dbReference type="GO" id="GO:0003777">
    <property type="term" value="F:microtubule motor activity"/>
    <property type="evidence" value="ECO:0007669"/>
    <property type="project" value="InterPro"/>
</dbReference>
<name>A0A0D7ACP1_9AGAR</name>
<evidence type="ECO:0000313" key="5">
    <source>
        <dbReference type="EMBL" id="KIY48777.1"/>
    </source>
</evidence>
<feature type="coiled-coil region" evidence="2">
    <location>
        <begin position="509"/>
        <end position="536"/>
    </location>
</feature>
<evidence type="ECO:0000259" key="4">
    <source>
        <dbReference type="PROSITE" id="PS50067"/>
    </source>
</evidence>
<dbReference type="PRINTS" id="PR00380">
    <property type="entry name" value="KINESINHEAVY"/>
</dbReference>
<dbReference type="PANTHER" id="PTHR47969:SF9">
    <property type="entry name" value="KINESIN-LIKE PROTEIN"/>
    <property type="match status" value="1"/>
</dbReference>
<sequence>KIRVIARLRPRLPGEPPDSSLQVVHVDGRPCVEISNLKNTTTGSFQFQFTNAHPGTATQENIFEQDILPMLEYVYSGITVTIFAYGVTSSGKTHTMQGTKEEPGVIPRVVQVCLRRAMTLASSTMIMSYMEIYKDEAYDLLVQREKAQKLPIRENGQGVVFVANLTSVEVDSVEEFNRLYNRANKQRSVASTNLNHASSRSHAILTLEARSLSPETGARVTCRINLVDLAGSENNNHTGNDAQRMVESSAINKSLSALGQVVDALNRGDSRIPYRNSRLTRVLSDALGGSSLGLIICNVAPGERFRQDTLNTLKFACKARNIESKTVVNERTSPPTTNIPLPPSKPGLASRPSMIAAPRPSMFMAPRSSMAVAPRPSTAGAPWASALPARTGSAMLRAGTVPFQVGSRASSVCGSRPSSNANTRQSSGGPLASISGTTVSSGLPVEDLEEKIRQLVEVEVTKRLTERESSLGERENEFRLREQEIREREKDIPSGIITPLLKHRKDLDNIELLRRLQDLERRCDDANNQGAFAEALTPVSKKKAGRAYVALARDQTQKRVVVLMGDLQAALDLYCKARTFVPDNVKLKERWI</sequence>
<accession>A0A0D7ACP1</accession>
<feature type="compositionally biased region" description="Polar residues" evidence="3">
    <location>
        <begin position="329"/>
        <end position="339"/>
    </location>
</feature>
<dbReference type="PROSITE" id="PS50067">
    <property type="entry name" value="KINESIN_MOTOR_2"/>
    <property type="match status" value="1"/>
</dbReference>